<comment type="caution">
    <text evidence="1">The sequence shown here is derived from an EMBL/GenBank/DDBJ whole genome shotgun (WGS) entry which is preliminary data.</text>
</comment>
<dbReference type="InterPro" id="IPR048166">
    <property type="entry name" value="VVA0879-like"/>
</dbReference>
<protein>
    <submittedName>
        <fullName evidence="1">Uncharacterized protein</fullName>
    </submittedName>
</protein>
<dbReference type="PATRIC" id="fig|999408.3.peg.6260"/>
<dbReference type="Proteomes" id="UP000013085">
    <property type="component" value="Unassembled WGS sequence"/>
</dbReference>
<dbReference type="HOGENOM" id="CLU_2153899_0_0_9"/>
<dbReference type="AlphaFoldDB" id="A0A0E2H0Q1"/>
<gene>
    <name evidence="1" type="ORF">HMPREF1090_05849</name>
</gene>
<name>A0A0E2H0Q1_9FIRM</name>
<reference evidence="1 2" key="1">
    <citation type="submission" date="2013-01" db="EMBL/GenBank/DDBJ databases">
        <title>The Genome Sequence of Clostridium clostridioforme 90A8.</title>
        <authorList>
            <consortium name="The Broad Institute Genome Sequencing Platform"/>
            <person name="Earl A."/>
            <person name="Ward D."/>
            <person name="Feldgarden M."/>
            <person name="Gevers D."/>
            <person name="Courvalin P."/>
            <person name="Lambert T."/>
            <person name="Walker B."/>
            <person name="Young S.K."/>
            <person name="Zeng Q."/>
            <person name="Gargeya S."/>
            <person name="Fitzgerald M."/>
            <person name="Haas B."/>
            <person name="Abouelleil A."/>
            <person name="Alvarado L."/>
            <person name="Arachchi H.M."/>
            <person name="Berlin A.M."/>
            <person name="Chapman S.B."/>
            <person name="Dewar J."/>
            <person name="Goldberg J."/>
            <person name="Griggs A."/>
            <person name="Gujja S."/>
            <person name="Hansen M."/>
            <person name="Howarth C."/>
            <person name="Imamovic A."/>
            <person name="Larimer J."/>
            <person name="McCowan C."/>
            <person name="Murphy C."/>
            <person name="Neiman D."/>
            <person name="Pearson M."/>
            <person name="Priest M."/>
            <person name="Roberts A."/>
            <person name="Saif S."/>
            <person name="Shea T."/>
            <person name="Sisk P."/>
            <person name="Sykes S."/>
            <person name="Wortman J."/>
            <person name="Nusbaum C."/>
            <person name="Birren B."/>
        </authorList>
    </citation>
    <scope>NUCLEOTIDE SEQUENCE [LARGE SCALE GENOMIC DNA]</scope>
    <source>
        <strain evidence="1 2">90A8</strain>
    </source>
</reference>
<sequence>MKRTIKLHTGATKVVEDATHKIMTIQEWREEGKRRFGKDYMDWKFECPMCGHIASIRDFMEAGAKGPNCACQECLGRYTGKGAPKAGDASGCNWAAYGLFGIPNGKGMIVLDEEGIGTECFAFAGQEV</sequence>
<dbReference type="RefSeq" id="WP_002595196.1">
    <property type="nucleotide sequence ID" value="NZ_KB851007.1"/>
</dbReference>
<dbReference type="NCBIfam" id="NF041591">
    <property type="entry name" value="CxxC_VVA0879"/>
    <property type="match status" value="1"/>
</dbReference>
<evidence type="ECO:0000313" key="1">
    <source>
        <dbReference type="EMBL" id="ENZ04824.1"/>
    </source>
</evidence>
<organism evidence="1 2">
    <name type="scientific">[Clostridium] clostridioforme 90A8</name>
    <dbReference type="NCBI Taxonomy" id="999408"/>
    <lineage>
        <taxon>Bacteria</taxon>
        <taxon>Bacillati</taxon>
        <taxon>Bacillota</taxon>
        <taxon>Clostridia</taxon>
        <taxon>Lachnospirales</taxon>
        <taxon>Lachnospiraceae</taxon>
        <taxon>Enterocloster</taxon>
    </lineage>
</organism>
<proteinExistence type="predicted"/>
<evidence type="ECO:0000313" key="2">
    <source>
        <dbReference type="Proteomes" id="UP000013085"/>
    </source>
</evidence>
<dbReference type="EMBL" id="AGYR01000088">
    <property type="protein sequence ID" value="ENZ04824.1"/>
    <property type="molecule type" value="Genomic_DNA"/>
</dbReference>
<accession>A0A0E2H0Q1</accession>